<protein>
    <submittedName>
        <fullName evidence="3">Uncharacterized protein</fullName>
    </submittedName>
</protein>
<gene>
    <name evidence="3" type="ORF">ACHAW5_006112</name>
</gene>
<proteinExistence type="predicted"/>
<keyword evidence="2" id="KW-0472">Membrane</keyword>
<keyword evidence="2" id="KW-1133">Transmembrane helix</keyword>
<dbReference type="EMBL" id="JALLAZ020001203">
    <property type="protein sequence ID" value="KAL3778715.1"/>
    <property type="molecule type" value="Genomic_DNA"/>
</dbReference>
<feature type="transmembrane region" description="Helical" evidence="2">
    <location>
        <begin position="226"/>
        <end position="250"/>
    </location>
</feature>
<feature type="region of interest" description="Disordered" evidence="1">
    <location>
        <begin position="159"/>
        <end position="208"/>
    </location>
</feature>
<comment type="caution">
    <text evidence="3">The sequence shown here is derived from an EMBL/GenBank/DDBJ whole genome shotgun (WGS) entry which is preliminary data.</text>
</comment>
<keyword evidence="4" id="KW-1185">Reference proteome</keyword>
<evidence type="ECO:0000256" key="2">
    <source>
        <dbReference type="SAM" id="Phobius"/>
    </source>
</evidence>
<accession>A0ABD3NRL1</accession>
<dbReference type="AlphaFoldDB" id="A0ABD3NRL1"/>
<feature type="compositionally biased region" description="Polar residues" evidence="1">
    <location>
        <begin position="164"/>
        <end position="186"/>
    </location>
</feature>
<evidence type="ECO:0000313" key="3">
    <source>
        <dbReference type="EMBL" id="KAL3778715.1"/>
    </source>
</evidence>
<feature type="compositionally biased region" description="Gly residues" evidence="1">
    <location>
        <begin position="100"/>
        <end position="123"/>
    </location>
</feature>
<organism evidence="3 4">
    <name type="scientific">Stephanodiscus triporus</name>
    <dbReference type="NCBI Taxonomy" id="2934178"/>
    <lineage>
        <taxon>Eukaryota</taxon>
        <taxon>Sar</taxon>
        <taxon>Stramenopiles</taxon>
        <taxon>Ochrophyta</taxon>
        <taxon>Bacillariophyta</taxon>
        <taxon>Coscinodiscophyceae</taxon>
        <taxon>Thalassiosirophycidae</taxon>
        <taxon>Stephanodiscales</taxon>
        <taxon>Stephanodiscaceae</taxon>
        <taxon>Stephanodiscus</taxon>
    </lineage>
</organism>
<reference evidence="3 4" key="1">
    <citation type="submission" date="2024-10" db="EMBL/GenBank/DDBJ databases">
        <title>Updated reference genomes for cyclostephanoid diatoms.</title>
        <authorList>
            <person name="Roberts W.R."/>
            <person name="Alverson A.J."/>
        </authorList>
    </citation>
    <scope>NUCLEOTIDE SEQUENCE [LARGE SCALE GENOMIC DNA]</scope>
    <source>
        <strain evidence="3 4">AJA276-08</strain>
    </source>
</reference>
<dbReference type="Proteomes" id="UP001530315">
    <property type="component" value="Unassembled WGS sequence"/>
</dbReference>
<name>A0ABD3NRL1_9STRA</name>
<evidence type="ECO:0000256" key="1">
    <source>
        <dbReference type="SAM" id="MobiDB-lite"/>
    </source>
</evidence>
<feature type="compositionally biased region" description="Gly residues" evidence="1">
    <location>
        <begin position="59"/>
        <end position="74"/>
    </location>
</feature>
<keyword evidence="2" id="KW-0812">Transmembrane</keyword>
<evidence type="ECO:0000313" key="4">
    <source>
        <dbReference type="Proteomes" id="UP001530315"/>
    </source>
</evidence>
<feature type="compositionally biased region" description="Low complexity" evidence="1">
    <location>
        <begin position="188"/>
        <end position="206"/>
    </location>
</feature>
<sequence>MPKLQAAVPAGAPPNALLRVRLPDGNEVNVRVPEGLRPGDEFIFEVSSMGEISGSGSAASGGGNAATGPKGGVGSSSKKAEKSNKQTSKNPKKKRTHNDGGAGGASSAAGRGGVGGAAGGGGDQSQQPDNAGGVFSFITGLYNIYNQYYEILIHNNAPPPEQPLSRQGSGKGTNQKSTNSNFNNAPPVQHHQQSSLSQSVSRGVRGVHSDKPLGFMDRELSNSKDLGTALLVGAFIGLSIILGFLGGVLYSTPIQKDANGHE</sequence>
<feature type="region of interest" description="Disordered" evidence="1">
    <location>
        <begin position="53"/>
        <end position="128"/>
    </location>
</feature>